<feature type="region of interest" description="Disordered" evidence="1">
    <location>
        <begin position="229"/>
        <end position="257"/>
    </location>
</feature>
<feature type="compositionally biased region" description="Basic residues" evidence="1">
    <location>
        <begin position="235"/>
        <end position="257"/>
    </location>
</feature>
<reference evidence="2" key="1">
    <citation type="submission" date="2021-01" db="EMBL/GenBank/DDBJ databases">
        <authorList>
            <person name="Corre E."/>
            <person name="Pelletier E."/>
            <person name="Niang G."/>
            <person name="Scheremetjew M."/>
            <person name="Finn R."/>
            <person name="Kale V."/>
            <person name="Holt S."/>
            <person name="Cochrane G."/>
            <person name="Meng A."/>
            <person name="Brown T."/>
            <person name="Cohen L."/>
        </authorList>
    </citation>
    <scope>NUCLEOTIDE SEQUENCE</scope>
    <source>
        <strain evidence="2">CCMP1756</strain>
    </source>
</reference>
<gene>
    <name evidence="2" type="ORF">PCAL00307_LOCUS7204</name>
</gene>
<dbReference type="PANTHER" id="PTHR39444:SF3">
    <property type="entry name" value="SITE-SPECIFIC DNA-METHYLTRANSFERASE (ADENINE-SPECIFIC)"/>
    <property type="match status" value="1"/>
</dbReference>
<dbReference type="PANTHER" id="PTHR39444">
    <property type="entry name" value="SITE-SPECIFIC DNA-METHYLTRANSFERASE (ADENINE-SPECIFIC)"/>
    <property type="match status" value="1"/>
</dbReference>
<protein>
    <submittedName>
        <fullName evidence="2">Uncharacterized protein</fullName>
    </submittedName>
</protein>
<evidence type="ECO:0000256" key="1">
    <source>
        <dbReference type="SAM" id="MobiDB-lite"/>
    </source>
</evidence>
<dbReference type="EMBL" id="HBIW01008489">
    <property type="protein sequence ID" value="CAE0691768.1"/>
    <property type="molecule type" value="Transcribed_RNA"/>
</dbReference>
<feature type="compositionally biased region" description="Basic residues" evidence="1">
    <location>
        <begin position="15"/>
        <end position="25"/>
    </location>
</feature>
<accession>A0A7S3ZRX3</accession>
<evidence type="ECO:0000313" key="2">
    <source>
        <dbReference type="EMBL" id="CAE0691768.1"/>
    </source>
</evidence>
<feature type="region of interest" description="Disordered" evidence="1">
    <location>
        <begin position="1"/>
        <end position="32"/>
    </location>
</feature>
<name>A0A7S3ZRX3_9STRA</name>
<sequence length="257" mass="28688">MKRARDDGAAAAAAKTKKKRRKKKKAADSWTQPTARHAFEVTQTSDHAETPVNAYEDLAPFMRAVGGRVYDPYYCDGGVVRRLQALGFRDVINENRDFYADVSKGTVPSHAVLVTNPPYSGDHVDRLISHVVAAKTPFALLIPTYYLGRDVWRRAASQLSPPPFYVCPHRRYAYLPPAWARGAAAARTTAPFTTAWFCWRPEGPSGLDFSGRVDVFRSVASVASQYRDVTDSLKKRPNPKARKRQKAARQARAKAYS</sequence>
<proteinExistence type="predicted"/>
<organism evidence="2">
    <name type="scientific">Pelagomonas calceolata</name>
    <dbReference type="NCBI Taxonomy" id="35677"/>
    <lineage>
        <taxon>Eukaryota</taxon>
        <taxon>Sar</taxon>
        <taxon>Stramenopiles</taxon>
        <taxon>Ochrophyta</taxon>
        <taxon>Pelagophyceae</taxon>
        <taxon>Pelagomonadales</taxon>
        <taxon>Pelagomonadaceae</taxon>
        <taxon>Pelagomonas</taxon>
    </lineage>
</organism>
<dbReference type="AlphaFoldDB" id="A0A7S3ZRX3"/>